<feature type="compositionally biased region" description="Polar residues" evidence="10">
    <location>
        <begin position="329"/>
        <end position="347"/>
    </location>
</feature>
<gene>
    <name evidence="13" type="ORF">AAE3_LOCUS13495</name>
</gene>
<feature type="transmembrane region" description="Helical" evidence="11">
    <location>
        <begin position="227"/>
        <end position="248"/>
    </location>
</feature>
<feature type="transmembrane region" description="Helical" evidence="11">
    <location>
        <begin position="127"/>
        <end position="145"/>
    </location>
</feature>
<evidence type="ECO:0000256" key="7">
    <source>
        <dbReference type="ARBA" id="ARBA00022989"/>
    </source>
</evidence>
<evidence type="ECO:0000313" key="14">
    <source>
        <dbReference type="Proteomes" id="UP000467700"/>
    </source>
</evidence>
<evidence type="ECO:0000256" key="1">
    <source>
        <dbReference type="ARBA" id="ARBA00002978"/>
    </source>
</evidence>
<dbReference type="PANTHER" id="PTHR47549:SF2">
    <property type="entry name" value="GOLGI APPARATUS MEMBRANE PROTEIN TVP38"/>
    <property type="match status" value="1"/>
</dbReference>
<dbReference type="AlphaFoldDB" id="A0A8S0X1W2"/>
<proteinExistence type="inferred from homology"/>
<feature type="compositionally biased region" description="Basic and acidic residues" evidence="10">
    <location>
        <begin position="502"/>
        <end position="512"/>
    </location>
</feature>
<dbReference type="PANTHER" id="PTHR47549">
    <property type="entry name" value="GOLGI APPARATUS MEMBRANE PROTEIN TVP38-RELATED"/>
    <property type="match status" value="1"/>
</dbReference>
<dbReference type="EMBL" id="CACVBS010000102">
    <property type="protein sequence ID" value="CAA7271257.1"/>
    <property type="molecule type" value="Genomic_DNA"/>
</dbReference>
<feature type="region of interest" description="Disordered" evidence="10">
    <location>
        <begin position="455"/>
        <end position="569"/>
    </location>
</feature>
<feature type="region of interest" description="Disordered" evidence="10">
    <location>
        <begin position="405"/>
        <end position="432"/>
    </location>
</feature>
<feature type="transmembrane region" description="Helical" evidence="11">
    <location>
        <begin position="277"/>
        <end position="298"/>
    </location>
</feature>
<comment type="caution">
    <text evidence="13">The sequence shown here is derived from an EMBL/GenBank/DDBJ whole genome shotgun (WGS) entry which is preliminary data.</text>
</comment>
<keyword evidence="7 11" id="KW-1133">Transmembrane helix</keyword>
<keyword evidence="9 11" id="KW-0472">Membrane</keyword>
<feature type="region of interest" description="Disordered" evidence="10">
    <location>
        <begin position="1"/>
        <end position="24"/>
    </location>
</feature>
<reference evidence="13 14" key="1">
    <citation type="submission" date="2020-01" db="EMBL/GenBank/DDBJ databases">
        <authorList>
            <person name="Gupta K D."/>
        </authorList>
    </citation>
    <scope>NUCLEOTIDE SEQUENCE [LARGE SCALE GENOMIC DNA]</scope>
</reference>
<feature type="compositionally biased region" description="Polar residues" evidence="10">
    <location>
        <begin position="355"/>
        <end position="368"/>
    </location>
</feature>
<feature type="transmembrane region" description="Helical" evidence="11">
    <location>
        <begin position="152"/>
        <end position="173"/>
    </location>
</feature>
<accession>A0A8S0X1W2</accession>
<dbReference type="Pfam" id="PF09335">
    <property type="entry name" value="VTT_dom"/>
    <property type="match status" value="1"/>
</dbReference>
<evidence type="ECO:0000256" key="9">
    <source>
        <dbReference type="ARBA" id="ARBA00023136"/>
    </source>
</evidence>
<evidence type="ECO:0000259" key="12">
    <source>
        <dbReference type="Pfam" id="PF09335"/>
    </source>
</evidence>
<comment type="function">
    <text evidence="1">Golgi membrane protein involved in vesicular trafficking and spindle migration.</text>
</comment>
<feature type="transmembrane region" description="Helical" evidence="11">
    <location>
        <begin position="87"/>
        <end position="107"/>
    </location>
</feature>
<evidence type="ECO:0000256" key="5">
    <source>
        <dbReference type="ARBA" id="ARBA00020673"/>
    </source>
</evidence>
<feature type="region of interest" description="Disordered" evidence="10">
    <location>
        <begin position="322"/>
        <end position="393"/>
    </location>
</feature>
<evidence type="ECO:0000256" key="4">
    <source>
        <dbReference type="ARBA" id="ARBA00013533"/>
    </source>
</evidence>
<evidence type="ECO:0000313" key="13">
    <source>
        <dbReference type="EMBL" id="CAA7271257.1"/>
    </source>
</evidence>
<keyword evidence="8" id="KW-0333">Golgi apparatus</keyword>
<dbReference type="Proteomes" id="UP000467700">
    <property type="component" value="Unassembled WGS sequence"/>
</dbReference>
<evidence type="ECO:0000256" key="3">
    <source>
        <dbReference type="ARBA" id="ARBA00008640"/>
    </source>
</evidence>
<keyword evidence="6 11" id="KW-0812">Transmembrane</keyword>
<feature type="compositionally biased region" description="Polar residues" evidence="10">
    <location>
        <begin position="473"/>
        <end position="489"/>
    </location>
</feature>
<feature type="compositionally biased region" description="Low complexity" evidence="10">
    <location>
        <begin position="455"/>
        <end position="466"/>
    </location>
</feature>
<dbReference type="GO" id="GO:0000139">
    <property type="term" value="C:Golgi membrane"/>
    <property type="evidence" value="ECO:0007669"/>
    <property type="project" value="UniProtKB-SubCell"/>
</dbReference>
<evidence type="ECO:0000256" key="2">
    <source>
        <dbReference type="ARBA" id="ARBA00004653"/>
    </source>
</evidence>
<organism evidence="13 14">
    <name type="scientific">Cyclocybe aegerita</name>
    <name type="common">Black poplar mushroom</name>
    <name type="synonym">Agrocybe aegerita</name>
    <dbReference type="NCBI Taxonomy" id="1973307"/>
    <lineage>
        <taxon>Eukaryota</taxon>
        <taxon>Fungi</taxon>
        <taxon>Dikarya</taxon>
        <taxon>Basidiomycota</taxon>
        <taxon>Agaricomycotina</taxon>
        <taxon>Agaricomycetes</taxon>
        <taxon>Agaricomycetidae</taxon>
        <taxon>Agaricales</taxon>
        <taxon>Agaricineae</taxon>
        <taxon>Bolbitiaceae</taxon>
        <taxon>Cyclocybe</taxon>
    </lineage>
</organism>
<keyword evidence="14" id="KW-1185">Reference proteome</keyword>
<comment type="subcellular location">
    <subcellularLocation>
        <location evidence="2">Golgi apparatus membrane</location>
        <topology evidence="2">Multi-pass membrane protein</topology>
    </subcellularLocation>
</comment>
<comment type="similarity">
    <text evidence="3">Belongs to the TVP38/TMEM64 family.</text>
</comment>
<feature type="region of interest" description="Disordered" evidence="10">
    <location>
        <begin position="40"/>
        <end position="62"/>
    </location>
</feature>
<dbReference type="OrthoDB" id="166803at2759"/>
<sequence>MAIQSYDASSNVPNNTLYPPQQDANNYATLGSTTTLANSTMEGKMGEEGRQITRTPSPTPSELKELQTGAVDWKTLRTKKFWFRREWLWYYVILVVILVITALVTLYHRQIVDWLTPVTRWLHDLKFGWLVPIGVLFVISFPPLFGHEIVAILCGLVWGLWIGFAIVAAGTFLGEVGNFYAFKYCCRSRGEKLERTKITYACLARVVRDGGFKIALIARLSAIPGHFTTAVFSTCGMGIFVFSIAAILSMPKQFITVYLGVILEQSSTGVTDKKSRIISDVVLAVTFLITAVAMWYIFRQMNKVKPQVIYDRRKARQTKLSRAGFSPYHASNPSESSTDVFNPNDSDSAIPLRSTIPQGETRYQQWDTQGKAVGFASDPNLDGNAIHAPRPRADTASALLKRYPRDEEEAGTDTISWDSRATSAPPMREPAPAVVVQPPGQIHNLHSSNHPQSTFAFQQQQQTPHQTDFAVPSASTGANATANMPSTPRSPFDDAYGLDDEPFQHGHGRDQEPMDATFRTAFSASPRRDPDQGLPFPNPHNQSNVNVGRVASHPLTGVQSDSRSRMPHL</sequence>
<dbReference type="InterPro" id="IPR051076">
    <property type="entry name" value="Golgi_membrane_TVP38/TMEM64"/>
</dbReference>
<evidence type="ECO:0000256" key="10">
    <source>
        <dbReference type="SAM" id="MobiDB-lite"/>
    </source>
</evidence>
<evidence type="ECO:0000256" key="8">
    <source>
        <dbReference type="ARBA" id="ARBA00023034"/>
    </source>
</evidence>
<evidence type="ECO:0000256" key="11">
    <source>
        <dbReference type="SAM" id="Phobius"/>
    </source>
</evidence>
<feature type="compositionally biased region" description="Polar residues" evidence="10">
    <location>
        <begin position="413"/>
        <end position="422"/>
    </location>
</feature>
<feature type="domain" description="VTT" evidence="12">
    <location>
        <begin position="147"/>
        <end position="260"/>
    </location>
</feature>
<dbReference type="InterPro" id="IPR032816">
    <property type="entry name" value="VTT_dom"/>
</dbReference>
<protein>
    <recommendedName>
        <fullName evidence="4">Golgi apparatus membrane protein TVP38</fullName>
    </recommendedName>
    <alternativeName>
        <fullName evidence="5">Golgi apparatus membrane protein tvp38</fullName>
    </alternativeName>
</protein>
<name>A0A8S0X1W2_CYCAE</name>
<evidence type="ECO:0000256" key="6">
    <source>
        <dbReference type="ARBA" id="ARBA00022692"/>
    </source>
</evidence>